<dbReference type="Gene3D" id="3.40.50.2000">
    <property type="entry name" value="Glycogen Phosphorylase B"/>
    <property type="match status" value="2"/>
</dbReference>
<keyword evidence="3" id="KW-1185">Reference proteome</keyword>
<evidence type="ECO:0000259" key="1">
    <source>
        <dbReference type="Pfam" id="PF13439"/>
    </source>
</evidence>
<dbReference type="RefSeq" id="WP_251350018.1">
    <property type="nucleotide sequence ID" value="NZ_JAMQGR010000003.1"/>
</dbReference>
<organism evidence="2 3">
    <name type="scientific">Janthinobacterium kumbetense</name>
    <dbReference type="NCBI Taxonomy" id="2950280"/>
    <lineage>
        <taxon>Bacteria</taxon>
        <taxon>Pseudomonadati</taxon>
        <taxon>Pseudomonadota</taxon>
        <taxon>Betaproteobacteria</taxon>
        <taxon>Burkholderiales</taxon>
        <taxon>Oxalobacteraceae</taxon>
        <taxon>Janthinobacterium</taxon>
    </lineage>
</organism>
<dbReference type="SUPFAM" id="SSF53756">
    <property type="entry name" value="UDP-Glycosyltransferase/glycogen phosphorylase"/>
    <property type="match status" value="1"/>
</dbReference>
<dbReference type="EMBL" id="JAMQGR010000003">
    <property type="protein sequence ID" value="MCM2566567.1"/>
    <property type="molecule type" value="Genomic_DNA"/>
</dbReference>
<feature type="domain" description="Glycosyltransferase subfamily 4-like N-terminal" evidence="1">
    <location>
        <begin position="24"/>
        <end position="196"/>
    </location>
</feature>
<name>A0ABT0WT88_9BURK</name>
<protein>
    <submittedName>
        <fullName evidence="2">Glycosyltransferase</fullName>
        <ecNumber evidence="2">2.4.-.-</ecNumber>
    </submittedName>
</protein>
<accession>A0ABT0WT88</accession>
<dbReference type="EC" id="2.4.-.-" evidence="2"/>
<dbReference type="InterPro" id="IPR028098">
    <property type="entry name" value="Glyco_trans_4-like_N"/>
</dbReference>
<dbReference type="PANTHER" id="PTHR45947">
    <property type="entry name" value="SULFOQUINOVOSYL TRANSFERASE SQD2"/>
    <property type="match status" value="1"/>
</dbReference>
<reference evidence="2 3" key="1">
    <citation type="submission" date="2022-06" db="EMBL/GenBank/DDBJ databases">
        <title>Janthinobacterium kumbetensis sp. nov., isolated from spring water in Turkey.</title>
        <authorList>
            <person name="Inan Bektas K."/>
            <person name="Belduz A.A."/>
            <person name="Canakci S."/>
            <person name="Nalcaoglu A."/>
            <person name="Ceylan E."/>
            <person name="Kati H."/>
        </authorList>
    </citation>
    <scope>NUCLEOTIDE SEQUENCE [LARGE SCALE GENOMIC DNA]</scope>
    <source>
        <strain evidence="2 3">GK</strain>
    </source>
</reference>
<evidence type="ECO:0000313" key="2">
    <source>
        <dbReference type="EMBL" id="MCM2566567.1"/>
    </source>
</evidence>
<dbReference type="Pfam" id="PF13439">
    <property type="entry name" value="Glyco_transf_4"/>
    <property type="match status" value="1"/>
</dbReference>
<dbReference type="Pfam" id="PF13692">
    <property type="entry name" value="Glyco_trans_1_4"/>
    <property type="match status" value="1"/>
</dbReference>
<gene>
    <name evidence="2" type="ORF">NCG91_13260</name>
</gene>
<dbReference type="PANTHER" id="PTHR45947:SF3">
    <property type="entry name" value="SULFOQUINOVOSYL TRANSFERASE SQD2"/>
    <property type="match status" value="1"/>
</dbReference>
<dbReference type="Proteomes" id="UP001202243">
    <property type="component" value="Unassembled WGS sequence"/>
</dbReference>
<comment type="caution">
    <text evidence="2">The sequence shown here is derived from an EMBL/GenBank/DDBJ whole genome shotgun (WGS) entry which is preliminary data.</text>
</comment>
<dbReference type="GO" id="GO:0016757">
    <property type="term" value="F:glycosyltransferase activity"/>
    <property type="evidence" value="ECO:0007669"/>
    <property type="project" value="UniProtKB-KW"/>
</dbReference>
<evidence type="ECO:0000313" key="3">
    <source>
        <dbReference type="Proteomes" id="UP001202243"/>
    </source>
</evidence>
<proteinExistence type="predicted"/>
<sequence>MSLKILQLVPESLPTFRPDVAVLFGKYLPRHGVECDIVGMPSQQPPQAQGFRSVRHGRFLGSRLLRELAFQWLCLRALAGARRAGCDAIQVRDMVPTGLLALLVARLKGIPFYYWVSYLISEGRIERARSSLAQRPTLRARLVLCKGLLEQWLLYRIVLPRANHVFVQSDAMLRMMQARGIAAQRLTAVPMGVDMEVLQAQAIAPVRPEGWEEVSLLAYLGTLDQSRQLERLLDALLIVRQRIPAACLLLIGASDTPSDVDDLLAYAQRAGLAGAVRVTGWLPSDQAWPLLAGADAALSYIPRGALFDVSSPTKLLEYLALRMPAVGNDSPDQAEVLTASGAGWLTASEPAAMAAAMAAILSDVPAARARAQAGVAYIEARRSYRVLAQALAQRYLDLAGARR</sequence>
<keyword evidence="2" id="KW-0808">Transferase</keyword>
<keyword evidence="2" id="KW-0328">Glycosyltransferase</keyword>
<dbReference type="InterPro" id="IPR050194">
    <property type="entry name" value="Glycosyltransferase_grp1"/>
</dbReference>